<reference evidence="3 4" key="1">
    <citation type="submission" date="2023-07" db="EMBL/GenBank/DDBJ databases">
        <title>Sequencing the genomes of 1000 actinobacteria strains.</title>
        <authorList>
            <person name="Klenk H.-P."/>
        </authorList>
    </citation>
    <scope>NUCLEOTIDE SEQUENCE [LARGE SCALE GENOMIC DNA]</scope>
    <source>
        <strain evidence="3 4">DSM 19515</strain>
    </source>
</reference>
<dbReference type="Pfam" id="PF13304">
    <property type="entry name" value="AAA_21"/>
    <property type="match status" value="1"/>
</dbReference>
<name>A0ABT9PHA8_9ACTO</name>
<gene>
    <name evidence="3" type="ORF">J2S45_000780</name>
</gene>
<evidence type="ECO:0000259" key="2">
    <source>
        <dbReference type="Pfam" id="PF13304"/>
    </source>
</evidence>
<feature type="domain" description="ATPase AAA-type core" evidence="2">
    <location>
        <begin position="26"/>
        <end position="321"/>
    </location>
</feature>
<dbReference type="PANTHER" id="PTHR32182">
    <property type="entry name" value="DNA REPLICATION AND REPAIR PROTEIN RECF"/>
    <property type="match status" value="1"/>
</dbReference>
<keyword evidence="1" id="KW-0227">DNA damage</keyword>
<dbReference type="RefSeq" id="WP_307634603.1">
    <property type="nucleotide sequence ID" value="NZ_JAUSQL010000001.1"/>
</dbReference>
<dbReference type="InterPro" id="IPR027417">
    <property type="entry name" value="P-loop_NTPase"/>
</dbReference>
<evidence type="ECO:0000256" key="1">
    <source>
        <dbReference type="ARBA" id="ARBA00023236"/>
    </source>
</evidence>
<dbReference type="SUPFAM" id="SSF52540">
    <property type="entry name" value="P-loop containing nucleoside triphosphate hydrolases"/>
    <property type="match status" value="1"/>
</dbReference>
<keyword evidence="4" id="KW-1185">Reference proteome</keyword>
<dbReference type="InterPro" id="IPR014555">
    <property type="entry name" value="RecF-like"/>
</dbReference>
<protein>
    <submittedName>
        <fullName evidence="3">ATPase</fullName>
    </submittedName>
</protein>
<dbReference type="Gene3D" id="3.40.50.300">
    <property type="entry name" value="P-loop containing nucleotide triphosphate hydrolases"/>
    <property type="match status" value="1"/>
</dbReference>
<evidence type="ECO:0000313" key="3">
    <source>
        <dbReference type="EMBL" id="MDP9832101.1"/>
    </source>
</evidence>
<dbReference type="Proteomes" id="UP001230145">
    <property type="component" value="Unassembled WGS sequence"/>
</dbReference>
<dbReference type="PIRSF" id="PIRSF029347">
    <property type="entry name" value="RecF"/>
    <property type="match status" value="1"/>
</dbReference>
<sequence>MRLTQLQVKNWRNFHEIDFRLGQRLIIVGANATGKSNLLDVFRFLRDIASPQGGLSSAIDNRGGLSTIRNLNARNFNNGHVEILVTMEDRGEEWEYNLAIRQESAGRRRPVVAKEVVKRGGETILERPNKADDADPDLLTQTHLEQIASNTSFRAVATFFEGIRYSHPSPQSIRHSSPTRTSSDAVGNGLIAEINATTERTRKSRLRKIQAALQTAVPNFESLRLEIDNAGQPHLVAAFKNWRKNPANQLETEFSDGTLRLIALLWAVLSQPRSEGILLLEEPEISLNREIIQQLPSTIASVQRGKDMQVIMTTHSPDLLDDEGVANEEVLVLTRGDENTQARLLSEFPKESGFVCSGILKSEVISNLINPTIGAGLVKAMRQ</sequence>
<comment type="caution">
    <text evidence="3">The sequence shown here is derived from an EMBL/GenBank/DDBJ whole genome shotgun (WGS) entry which is preliminary data.</text>
</comment>
<dbReference type="EMBL" id="JAUSQL010000001">
    <property type="protein sequence ID" value="MDP9832101.1"/>
    <property type="molecule type" value="Genomic_DNA"/>
</dbReference>
<keyword evidence="1" id="KW-0742">SOS response</keyword>
<dbReference type="CDD" id="cd00267">
    <property type="entry name" value="ABC_ATPase"/>
    <property type="match status" value="1"/>
</dbReference>
<organism evidence="3 4">
    <name type="scientific">Trueperella abortisuis</name>
    <dbReference type="NCBI Taxonomy" id="445930"/>
    <lineage>
        <taxon>Bacteria</taxon>
        <taxon>Bacillati</taxon>
        <taxon>Actinomycetota</taxon>
        <taxon>Actinomycetes</taxon>
        <taxon>Actinomycetales</taxon>
        <taxon>Actinomycetaceae</taxon>
        <taxon>Trueperella</taxon>
    </lineage>
</organism>
<accession>A0ABT9PHA8</accession>
<dbReference type="InterPro" id="IPR003959">
    <property type="entry name" value="ATPase_AAA_core"/>
</dbReference>
<dbReference type="PANTHER" id="PTHR32182:SF22">
    <property type="entry name" value="ATP-DEPENDENT ENDONUCLEASE, OLD FAMILY-RELATED"/>
    <property type="match status" value="1"/>
</dbReference>
<proteinExistence type="predicted"/>
<evidence type="ECO:0000313" key="4">
    <source>
        <dbReference type="Proteomes" id="UP001230145"/>
    </source>
</evidence>